<gene>
    <name evidence="2" type="ORF">RT41_GL001810</name>
</gene>
<evidence type="ECO:0000313" key="2">
    <source>
        <dbReference type="EMBL" id="PCR99697.1"/>
    </source>
</evidence>
<proteinExistence type="predicted"/>
<evidence type="ECO:0008006" key="4">
    <source>
        <dbReference type="Google" id="ProtNLM"/>
    </source>
</evidence>
<feature type="transmembrane region" description="Helical" evidence="1">
    <location>
        <begin position="90"/>
        <end position="111"/>
    </location>
</feature>
<feature type="transmembrane region" description="Helical" evidence="1">
    <location>
        <begin position="64"/>
        <end position="83"/>
    </location>
</feature>
<keyword evidence="1" id="KW-0472">Membrane</keyword>
<dbReference type="EMBL" id="JXJU01000007">
    <property type="protein sequence ID" value="PCR99697.1"/>
    <property type="molecule type" value="Genomic_DNA"/>
</dbReference>
<feature type="transmembrane region" description="Helical" evidence="1">
    <location>
        <begin position="12"/>
        <end position="31"/>
    </location>
</feature>
<dbReference type="AlphaFoldDB" id="A0A2A5RKL9"/>
<accession>A0A2A5RKL9</accession>
<dbReference type="Proteomes" id="UP000218181">
    <property type="component" value="Unassembled WGS sequence"/>
</dbReference>
<dbReference type="RefSeq" id="WP_252899576.1">
    <property type="nucleotide sequence ID" value="NZ_BBAL01000008.1"/>
</dbReference>
<keyword evidence="1" id="KW-0812">Transmembrane</keyword>
<sequence length="156" mass="17486">MKNLISFAMYRSISGFVLLAGFILSFQLPYFDVVMPVGVNQATGLSNLILSTFNSNLVASAKNYISVSSFFLFLFLCIIYLAFRKRLESFAYVLASLIAVAAVCLACSLFIEVLLSGQSVKFVILWHTLGWGYFISTLLSFVTVIWIYINVRQSKE</sequence>
<evidence type="ECO:0000313" key="3">
    <source>
        <dbReference type="Proteomes" id="UP000218181"/>
    </source>
</evidence>
<protein>
    <recommendedName>
        <fullName evidence="4">DUF998 domain-containing protein</fullName>
    </recommendedName>
</protein>
<keyword evidence="3" id="KW-1185">Reference proteome</keyword>
<comment type="caution">
    <text evidence="2">The sequence shown here is derived from an EMBL/GenBank/DDBJ whole genome shotgun (WGS) entry which is preliminary data.</text>
</comment>
<evidence type="ECO:0000256" key="1">
    <source>
        <dbReference type="SAM" id="Phobius"/>
    </source>
</evidence>
<organism evidence="2 3">
    <name type="scientific">Lactococcus fujiensis JCM 16395</name>
    <dbReference type="NCBI Taxonomy" id="1291764"/>
    <lineage>
        <taxon>Bacteria</taxon>
        <taxon>Bacillati</taxon>
        <taxon>Bacillota</taxon>
        <taxon>Bacilli</taxon>
        <taxon>Lactobacillales</taxon>
        <taxon>Streptococcaceae</taxon>
        <taxon>Lactococcus</taxon>
    </lineage>
</organism>
<name>A0A2A5RKL9_9LACT</name>
<reference evidence="2 3" key="1">
    <citation type="submission" date="2014-12" db="EMBL/GenBank/DDBJ databases">
        <title>Draft genome sequences of 10 type strains of Lactococcus.</title>
        <authorList>
            <person name="Sun Z."/>
            <person name="Zhong Z."/>
            <person name="Liu W."/>
            <person name="Zhang W."/>
            <person name="Zhang H."/>
        </authorList>
    </citation>
    <scope>NUCLEOTIDE SEQUENCE [LARGE SCALE GENOMIC DNA]</scope>
    <source>
        <strain evidence="2 3">JCM 16395</strain>
    </source>
</reference>
<keyword evidence="1" id="KW-1133">Transmembrane helix</keyword>
<feature type="transmembrane region" description="Helical" evidence="1">
    <location>
        <begin position="131"/>
        <end position="151"/>
    </location>
</feature>